<dbReference type="KEGG" id="pfuw:KF707C_13980"/>
<protein>
    <submittedName>
        <fullName evidence="1">Uncharacterized protein</fullName>
    </submittedName>
</protein>
<proteinExistence type="predicted"/>
<accession>A0AAD1BXX1</accession>
<reference evidence="2" key="1">
    <citation type="submission" date="2015-05" db="EMBL/GenBank/DDBJ databases">
        <title>Draft genome sequencing of a biphenyl-degrading bacterium, Pseudomonas balearica KF707 (=NBRC110670).</title>
        <authorList>
            <person name="Kimura N."/>
            <person name="Hirose J."/>
            <person name="Watanabe T."/>
            <person name="Suenaga H."/>
            <person name="Fujihara H."/>
            <person name="Noguchi M."/>
            <person name="Hashimoto M."/>
            <person name="Shimodaira J."/>
            <person name="Tsuchikane K."/>
            <person name="Hosoyama A."/>
            <person name="Yamazoe A."/>
            <person name="Fujita N."/>
            <person name="Furukawa K."/>
        </authorList>
    </citation>
    <scope>NUCLEOTIDE SEQUENCE [LARGE SCALE GENOMIC DNA]</scope>
    <source>
        <strain evidence="2">DSM 10086 / NBRC 110670 / KF707</strain>
    </source>
</reference>
<keyword evidence="2" id="KW-1185">Reference proteome</keyword>
<evidence type="ECO:0000313" key="1">
    <source>
        <dbReference type="EMBL" id="BAU73086.1"/>
    </source>
</evidence>
<name>A0AAD1BXX1_METFU</name>
<evidence type="ECO:0000313" key="2">
    <source>
        <dbReference type="Proteomes" id="UP000218554"/>
    </source>
</evidence>
<gene>
    <name evidence="1" type="ORF">KF707C_13980</name>
</gene>
<dbReference type="EMBL" id="AP014862">
    <property type="protein sequence ID" value="BAU73086.1"/>
    <property type="molecule type" value="Genomic_DNA"/>
</dbReference>
<dbReference type="AlphaFoldDB" id="A0AAD1BXX1"/>
<dbReference type="Proteomes" id="UP000218554">
    <property type="component" value="Chromosome"/>
</dbReference>
<reference evidence="1 2" key="2">
    <citation type="journal article" date="2017" name="Int. J. Syst. Evol. Microbiol.">
        <title>Pseudomonas furukawaii sp. nov., a polychlorinated biphenyl-degrading bacterium isolated from biphenyl-contaminated soil in Japan.</title>
        <authorList>
            <person name="Kimura N."/>
            <person name="Watanabe T."/>
            <person name="Suenaga H."/>
            <person name="Fujihara H."/>
            <person name="Futagami T."/>
            <person name="Goto M."/>
            <person name="Hanada S."/>
            <person name="Hirose J."/>
        </authorList>
    </citation>
    <scope>NUCLEOTIDE SEQUENCE [LARGE SCALE GENOMIC DNA]</scope>
    <source>
        <strain evidence="2">DSM 10086 / NBRC 110670 / KF707</strain>
    </source>
</reference>
<organism evidence="1 2">
    <name type="scientific">Metapseudomonas furukawaii</name>
    <name type="common">Pseudomonas furukawaii</name>
    <dbReference type="NCBI Taxonomy" id="1149133"/>
    <lineage>
        <taxon>Bacteria</taxon>
        <taxon>Pseudomonadati</taxon>
        <taxon>Pseudomonadota</taxon>
        <taxon>Gammaproteobacteria</taxon>
        <taxon>Pseudomonadales</taxon>
        <taxon>Pseudomonadaceae</taxon>
        <taxon>Metapseudomonas</taxon>
    </lineage>
</organism>
<sequence>MNNIIIASYGELQFRQRLHQPPPLPIEAVRRHYLQVDNLNLIVLLSHQMREQRDVIWH</sequence>